<dbReference type="InterPro" id="IPR010994">
    <property type="entry name" value="RuvA_2-like"/>
</dbReference>
<comment type="subcellular location">
    <subcellularLocation>
        <location evidence="1">Cell inner membrane</location>
    </subcellularLocation>
</comment>
<dbReference type="PANTHER" id="PTHR38831">
    <property type="entry name" value="TYPE II SECRETION SYSTEM PROTEIN K"/>
    <property type="match status" value="1"/>
</dbReference>
<dbReference type="GO" id="GO:0009306">
    <property type="term" value="P:protein secretion"/>
    <property type="evidence" value="ECO:0007669"/>
    <property type="project" value="InterPro"/>
</dbReference>
<dbReference type="Pfam" id="PF21687">
    <property type="entry name" value="T2SSK_1st"/>
    <property type="match status" value="1"/>
</dbReference>
<dbReference type="Proteomes" id="UP000554837">
    <property type="component" value="Unassembled WGS sequence"/>
</dbReference>
<evidence type="ECO:0000256" key="1">
    <source>
        <dbReference type="PIRNR" id="PIRNR002786"/>
    </source>
</evidence>
<dbReference type="SUPFAM" id="SSF54523">
    <property type="entry name" value="Pili subunits"/>
    <property type="match status" value="1"/>
</dbReference>
<evidence type="ECO:0000259" key="2">
    <source>
        <dbReference type="Pfam" id="PF03934"/>
    </source>
</evidence>
<dbReference type="InterPro" id="IPR049031">
    <property type="entry name" value="T2SSK_SAM-like_1st"/>
</dbReference>
<gene>
    <name evidence="4" type="ORF">HNQ51_000570</name>
</gene>
<dbReference type="PIRSF" id="PIRSF002786">
    <property type="entry name" value="XcpX"/>
    <property type="match status" value="1"/>
</dbReference>
<dbReference type="InterPro" id="IPR049179">
    <property type="entry name" value="T2SSK_SAM-like_2nd"/>
</dbReference>
<keyword evidence="1" id="KW-0472">Membrane</keyword>
<feature type="domain" description="T2SS protein K first SAM-like" evidence="3">
    <location>
        <begin position="121"/>
        <end position="205"/>
    </location>
</feature>
<protein>
    <recommendedName>
        <fullName evidence="1">Type II secretion system protein K</fullName>
    </recommendedName>
</protein>
<comment type="similarity">
    <text evidence="1">Belongs to the GSP K family.</text>
</comment>
<dbReference type="InterPro" id="IPR045584">
    <property type="entry name" value="Pilin-like"/>
</dbReference>
<dbReference type="OrthoDB" id="5293133at2"/>
<feature type="domain" description="T2SS protein K second SAM-like" evidence="2">
    <location>
        <begin position="211"/>
        <end position="261"/>
    </location>
</feature>
<evidence type="ECO:0000259" key="3">
    <source>
        <dbReference type="Pfam" id="PF21687"/>
    </source>
</evidence>
<reference evidence="4 5" key="1">
    <citation type="submission" date="2020-08" db="EMBL/GenBank/DDBJ databases">
        <title>Genomic Encyclopedia of Type Strains, Phase IV (KMG-IV): sequencing the most valuable type-strain genomes for metagenomic binning, comparative biology and taxonomic classification.</title>
        <authorList>
            <person name="Goeker M."/>
        </authorList>
    </citation>
    <scope>NUCLEOTIDE SEQUENCE [LARGE SCALE GENOMIC DNA]</scope>
    <source>
        <strain evidence="4 5">DSM 23958</strain>
    </source>
</reference>
<dbReference type="AlphaFoldDB" id="A0A840RX44"/>
<comment type="caution">
    <text evidence="4">The sequence shown here is derived from an EMBL/GenBank/DDBJ whole genome shotgun (WGS) entry which is preliminary data.</text>
</comment>
<accession>A0A840RX44</accession>
<evidence type="ECO:0000313" key="4">
    <source>
        <dbReference type="EMBL" id="MBB5203277.1"/>
    </source>
</evidence>
<organism evidence="4 5">
    <name type="scientific">Inhella inkyongensis</name>
    <dbReference type="NCBI Taxonomy" id="392593"/>
    <lineage>
        <taxon>Bacteria</taxon>
        <taxon>Pseudomonadati</taxon>
        <taxon>Pseudomonadota</taxon>
        <taxon>Betaproteobacteria</taxon>
        <taxon>Burkholderiales</taxon>
        <taxon>Sphaerotilaceae</taxon>
        <taxon>Inhella</taxon>
    </lineage>
</organism>
<dbReference type="InterPro" id="IPR005628">
    <property type="entry name" value="GspK"/>
</dbReference>
<keyword evidence="1" id="KW-1003">Cell membrane</keyword>
<name>A0A840RX44_9BURK</name>
<dbReference type="Pfam" id="PF03934">
    <property type="entry name" value="T2SSK"/>
    <property type="match status" value="1"/>
</dbReference>
<keyword evidence="1" id="KW-0813">Transport</keyword>
<proteinExistence type="inferred from homology"/>
<keyword evidence="1" id="KW-0997">Cell inner membrane</keyword>
<keyword evidence="5" id="KW-1185">Reference proteome</keyword>
<dbReference type="RefSeq" id="WP_138857655.1">
    <property type="nucleotide sequence ID" value="NZ_CP040709.1"/>
</dbReference>
<dbReference type="EMBL" id="JACHHO010000001">
    <property type="protein sequence ID" value="MBB5203277.1"/>
    <property type="molecule type" value="Genomic_DNA"/>
</dbReference>
<sequence length="322" mass="35381">MRAQRGAALLTAMLIVTLVATLAAAMVWRQFRAVQIESAERARAQAAWVLGGALDWARLILIEDGKAGGANAETDHLGEVWAVPLAESRLSTFLAADRNNAALDNEGPEAFLSGQIEDAQSRFNLTNLSSKELDPDDVQTLQSLCSAAGLSSAVAERLSSGLREALVSTAETGDGVLLPRRLEQLSWLGLEPESIKRLEPWLILLEQPAPVNLNTAPREVLAAVLRINLGQADRLVQVRNAKPFRNLNDVRAQLPEPQRGAVKDGRVAVNTRHFLVTGRLRLDERVMEQRSLVLRRDGNQVQTLWRERRPVDLGENPRRGSP</sequence>
<evidence type="ECO:0000313" key="5">
    <source>
        <dbReference type="Proteomes" id="UP000554837"/>
    </source>
</evidence>
<dbReference type="SUPFAM" id="SSF47781">
    <property type="entry name" value="RuvA domain 2-like"/>
    <property type="match status" value="1"/>
</dbReference>
<dbReference type="Gene3D" id="3.30.1300.30">
    <property type="entry name" value="GSPII I/J protein-like"/>
    <property type="match status" value="1"/>
</dbReference>
<dbReference type="GO" id="GO:0005886">
    <property type="term" value="C:plasma membrane"/>
    <property type="evidence" value="ECO:0007669"/>
    <property type="project" value="UniProtKB-SubCell"/>
</dbReference>
<dbReference type="PANTHER" id="PTHR38831:SF1">
    <property type="entry name" value="TYPE II SECRETION SYSTEM PROTEIN K-RELATED"/>
    <property type="match status" value="1"/>
</dbReference>
<dbReference type="NCBIfam" id="NF037980">
    <property type="entry name" value="T2SS_GspK"/>
    <property type="match status" value="1"/>
</dbReference>